<feature type="transmembrane region" description="Helical" evidence="6">
    <location>
        <begin position="126"/>
        <end position="146"/>
    </location>
</feature>
<keyword evidence="2" id="KW-1003">Cell membrane</keyword>
<evidence type="ECO:0000256" key="4">
    <source>
        <dbReference type="ARBA" id="ARBA00022989"/>
    </source>
</evidence>
<feature type="transmembrane region" description="Helical" evidence="6">
    <location>
        <begin position="434"/>
        <end position="452"/>
    </location>
</feature>
<evidence type="ECO:0000256" key="5">
    <source>
        <dbReference type="ARBA" id="ARBA00023136"/>
    </source>
</evidence>
<sequence>MRVLSRLASPVRRLLPTNAFARGVGVLVGGTAGAQLLMLLAAPVLTRLYGPDDFGLLAVFTACLALFTVVAAGRYELAIPLPEADHEAACLALLGMVCVLLTAGLALLAVLLWSAPLAALLGAPGLVDYLWLLPVGVAFVGSYQVFNKWAVRTQRFSHVARTRIWQALGTLGIQVGASGLGPVALLGGQAVGQGVGTTGLTLAALRHPAFRRVSLAGMARQAWRHRRFPLYSTWTGLFNTGSLQLAPIVLVALFGAPVAGLYALTLRILTMPVSLVGNAIGSVFLAHAAQARRDGELAGLVGGLHRKLAILGIPPLVALMVVGPELFAVLFGEQWRKAGLYAQWMLPWIYIQFQWSPLSMLASVLELQRDALVAQLGMLVARFGVLVGLYLAGAGADTAILAFSVTSALVYLLQQGWFFRKAGLSLWRCAAEELGHLLMFIVLSLPLVLPYLQEALPLAGLLAALAPLAVAWTWWRLRPGRGGKHS</sequence>
<feature type="transmembrane region" description="Helical" evidence="6">
    <location>
        <begin position="261"/>
        <end position="287"/>
    </location>
</feature>
<evidence type="ECO:0000313" key="8">
    <source>
        <dbReference type="Proteomes" id="UP000267400"/>
    </source>
</evidence>
<keyword evidence="4 6" id="KW-1133">Transmembrane helix</keyword>
<evidence type="ECO:0000256" key="2">
    <source>
        <dbReference type="ARBA" id="ARBA00022475"/>
    </source>
</evidence>
<protein>
    <submittedName>
        <fullName evidence="7">Lipopolysaccharide biosynthesis protein</fullName>
    </submittedName>
</protein>
<comment type="caution">
    <text evidence="7">The sequence shown here is derived from an EMBL/GenBank/DDBJ whole genome shotgun (WGS) entry which is preliminary data.</text>
</comment>
<proteinExistence type="predicted"/>
<dbReference type="Proteomes" id="UP000267400">
    <property type="component" value="Unassembled WGS sequence"/>
</dbReference>
<dbReference type="Pfam" id="PF13440">
    <property type="entry name" value="Polysacc_synt_3"/>
    <property type="match status" value="1"/>
</dbReference>
<gene>
    <name evidence="7" type="ORF">EKG36_07895</name>
</gene>
<dbReference type="InterPro" id="IPR050833">
    <property type="entry name" value="Poly_Biosynth_Transport"/>
</dbReference>
<dbReference type="OrthoDB" id="3831435at2"/>
<evidence type="ECO:0000256" key="1">
    <source>
        <dbReference type="ARBA" id="ARBA00004651"/>
    </source>
</evidence>
<feature type="transmembrane region" description="Helical" evidence="6">
    <location>
        <begin position="20"/>
        <end position="42"/>
    </location>
</feature>
<name>A0A431V4A2_9GAMM</name>
<feature type="transmembrane region" description="Helical" evidence="6">
    <location>
        <begin position="89"/>
        <end position="114"/>
    </location>
</feature>
<evidence type="ECO:0000256" key="3">
    <source>
        <dbReference type="ARBA" id="ARBA00022692"/>
    </source>
</evidence>
<accession>A0A431V4A2</accession>
<feature type="transmembrane region" description="Helical" evidence="6">
    <location>
        <begin position="344"/>
        <end position="365"/>
    </location>
</feature>
<dbReference type="GO" id="GO:0005886">
    <property type="term" value="C:plasma membrane"/>
    <property type="evidence" value="ECO:0007669"/>
    <property type="project" value="UniProtKB-SubCell"/>
</dbReference>
<dbReference type="AlphaFoldDB" id="A0A431V4A2"/>
<reference evidence="7 8" key="1">
    <citation type="submission" date="2018-12" db="EMBL/GenBank/DDBJ databases">
        <authorList>
            <person name="Yu L."/>
        </authorList>
    </citation>
    <scope>NUCLEOTIDE SEQUENCE [LARGE SCALE GENOMIC DNA]</scope>
    <source>
        <strain evidence="7 8">11S</strain>
    </source>
</reference>
<keyword evidence="5 6" id="KW-0472">Membrane</keyword>
<keyword evidence="8" id="KW-1185">Reference proteome</keyword>
<feature type="transmembrane region" description="Helical" evidence="6">
    <location>
        <begin position="228"/>
        <end position="255"/>
    </location>
</feature>
<feature type="transmembrane region" description="Helical" evidence="6">
    <location>
        <begin position="54"/>
        <end position="77"/>
    </location>
</feature>
<evidence type="ECO:0000313" key="7">
    <source>
        <dbReference type="EMBL" id="RTR05033.1"/>
    </source>
</evidence>
<dbReference type="EMBL" id="RXNS01000006">
    <property type="protein sequence ID" value="RTR05033.1"/>
    <property type="molecule type" value="Genomic_DNA"/>
</dbReference>
<organism evidence="7 8">
    <name type="scientific">Halomonas nitroreducens</name>
    <dbReference type="NCBI Taxonomy" id="447425"/>
    <lineage>
        <taxon>Bacteria</taxon>
        <taxon>Pseudomonadati</taxon>
        <taxon>Pseudomonadota</taxon>
        <taxon>Gammaproteobacteria</taxon>
        <taxon>Oceanospirillales</taxon>
        <taxon>Halomonadaceae</taxon>
        <taxon>Halomonas</taxon>
    </lineage>
</organism>
<evidence type="ECO:0000256" key="6">
    <source>
        <dbReference type="SAM" id="Phobius"/>
    </source>
</evidence>
<feature type="transmembrane region" description="Helical" evidence="6">
    <location>
        <begin position="458"/>
        <end position="477"/>
    </location>
</feature>
<keyword evidence="3 6" id="KW-0812">Transmembrane</keyword>
<comment type="subcellular location">
    <subcellularLocation>
        <location evidence="1">Cell membrane</location>
        <topology evidence="1">Multi-pass membrane protein</topology>
    </subcellularLocation>
</comment>
<feature type="transmembrane region" description="Helical" evidence="6">
    <location>
        <begin position="398"/>
        <end position="413"/>
    </location>
</feature>
<feature type="transmembrane region" description="Helical" evidence="6">
    <location>
        <begin position="372"/>
        <end position="392"/>
    </location>
</feature>
<dbReference type="PANTHER" id="PTHR30250:SF28">
    <property type="entry name" value="POLYSACCHARIDE BIOSYNTHESIS PROTEIN"/>
    <property type="match status" value="1"/>
</dbReference>
<feature type="transmembrane region" description="Helical" evidence="6">
    <location>
        <begin position="308"/>
        <end position="332"/>
    </location>
</feature>
<dbReference type="PANTHER" id="PTHR30250">
    <property type="entry name" value="PST FAMILY PREDICTED COLANIC ACID TRANSPORTER"/>
    <property type="match status" value="1"/>
</dbReference>